<dbReference type="RefSeq" id="WP_073411035.1">
    <property type="nucleotide sequence ID" value="NZ_CATKPH010000010.1"/>
</dbReference>
<protein>
    <recommendedName>
        <fullName evidence="4">Single-stranded DNA-binding protein</fullName>
    </recommendedName>
</protein>
<name>A0AB37GME4_BACLI</name>
<organism evidence="2 3">
    <name type="scientific">Bacillus licheniformis</name>
    <dbReference type="NCBI Taxonomy" id="1402"/>
    <lineage>
        <taxon>Bacteria</taxon>
        <taxon>Bacillati</taxon>
        <taxon>Bacillota</taxon>
        <taxon>Bacilli</taxon>
        <taxon>Bacillales</taxon>
        <taxon>Bacillaceae</taxon>
        <taxon>Bacillus</taxon>
    </lineage>
</organism>
<evidence type="ECO:0000313" key="3">
    <source>
        <dbReference type="Proteomes" id="UP000595038"/>
    </source>
</evidence>
<proteinExistence type="predicted"/>
<evidence type="ECO:0000256" key="1">
    <source>
        <dbReference type="SAM" id="MobiDB-lite"/>
    </source>
</evidence>
<dbReference type="AlphaFoldDB" id="A0AB37GME4"/>
<evidence type="ECO:0008006" key="4">
    <source>
        <dbReference type="Google" id="ProtNLM"/>
    </source>
</evidence>
<sequence>MSENQTVLREAENKVVLEGLLLEVRHNEWKSGEGLNIELDIETAPNEVHTVTGMSKYKKEDGSENGIAKGYKTIINDYKSVATHGKEEADKVRITQGKIGLNEYYVQDNLKSYPQLSTNFVNRLKSDEEYNPRAKFEVELFVKGVKEEKVKGEETGRVLLEGYIPLYGGKIIPFTFAVTKEGSDYVEKNYEKGNTVKVFGDIINFKEVKVTVQESAFGIDKENITYNTKREFLITGGFEPYDEDDKAAFDEAAVKAALTERELKLEEMKNDTKKSNKNEKKTGFGGKAVTGSSQSIFEDGGLPF</sequence>
<evidence type="ECO:0000313" key="2">
    <source>
        <dbReference type="EMBL" id="QPR71134.1"/>
    </source>
</evidence>
<feature type="compositionally biased region" description="Basic and acidic residues" evidence="1">
    <location>
        <begin position="267"/>
        <end position="282"/>
    </location>
</feature>
<accession>A0AB37GME4</accession>
<feature type="region of interest" description="Disordered" evidence="1">
    <location>
        <begin position="267"/>
        <end position="304"/>
    </location>
</feature>
<reference evidence="2 3" key="1">
    <citation type="submission" date="2020-12" db="EMBL/GenBank/DDBJ databases">
        <title>FDA dAtabase for Regulatory Grade micrObial Sequences (FDA-ARGOS): Supporting development and validation of Infectious Disease Dx tests.</title>
        <authorList>
            <person name="Nelson B."/>
            <person name="Plummer A."/>
            <person name="Tallon L."/>
            <person name="Sadzewicz L."/>
            <person name="Zhao X."/>
            <person name="Boylan J."/>
            <person name="Ott S."/>
            <person name="Bowen H."/>
            <person name="Vavikolanu K."/>
            <person name="Mehta A."/>
            <person name="Aluvathingal J."/>
            <person name="Nadendla S."/>
            <person name="Myers T."/>
            <person name="Yan Y."/>
            <person name="Sichtig H."/>
        </authorList>
    </citation>
    <scope>NUCLEOTIDE SEQUENCE [LARGE SCALE GENOMIC DNA]</scope>
    <source>
        <strain evidence="2 3">FDAARGOS_923</strain>
    </source>
</reference>
<dbReference type="Proteomes" id="UP000595038">
    <property type="component" value="Chromosome"/>
</dbReference>
<gene>
    <name evidence="2" type="ORF">I6G80_14920</name>
</gene>
<dbReference type="EMBL" id="CP065647">
    <property type="protein sequence ID" value="QPR71134.1"/>
    <property type="molecule type" value="Genomic_DNA"/>
</dbReference>